<dbReference type="PIRSF" id="PIRSF029745">
    <property type="entry name" value="FhaC"/>
    <property type="match status" value="1"/>
</dbReference>
<dbReference type="Pfam" id="PF17287">
    <property type="entry name" value="POTRA_3"/>
    <property type="match status" value="1"/>
</dbReference>
<accession>A0A2S5GWP2</accession>
<name>A0A2S5GWP2_9BURK</name>
<evidence type="ECO:0000256" key="5">
    <source>
        <dbReference type="SAM" id="SignalP"/>
    </source>
</evidence>
<keyword evidence="5" id="KW-0732">Signal</keyword>
<keyword evidence="2" id="KW-0812">Transmembrane</keyword>
<keyword evidence="1" id="KW-0472">Membrane</keyword>
<dbReference type="InterPro" id="IPR013686">
    <property type="entry name" value="Polypept-transport_assoc_ShlB"/>
</dbReference>
<feature type="domain" description="ShlB POTRA" evidence="8">
    <location>
        <begin position="161"/>
        <end position="203"/>
    </location>
</feature>
<keyword evidence="1" id="KW-1134">Transmembrane beta strand</keyword>
<dbReference type="InterPro" id="IPR051544">
    <property type="entry name" value="TPS_OM_transporter"/>
</dbReference>
<evidence type="ECO:0000256" key="2">
    <source>
        <dbReference type="ARBA" id="ARBA00022692"/>
    </source>
</evidence>
<dbReference type="GO" id="GO:0008320">
    <property type="term" value="F:protein transmembrane transporter activity"/>
    <property type="evidence" value="ECO:0007669"/>
    <property type="project" value="TreeGrafter"/>
</dbReference>
<dbReference type="GO" id="GO:0046819">
    <property type="term" value="P:protein secretion by the type V secretion system"/>
    <property type="evidence" value="ECO:0007669"/>
    <property type="project" value="TreeGrafter"/>
</dbReference>
<dbReference type="Gene3D" id="2.40.160.50">
    <property type="entry name" value="membrane protein fhac: a member of the omp85/tpsb transporter family"/>
    <property type="match status" value="1"/>
</dbReference>
<evidence type="ECO:0000256" key="1">
    <source>
        <dbReference type="ARBA" id="ARBA00022452"/>
    </source>
</evidence>
<feature type="compositionally biased region" description="Basic and acidic residues" evidence="4">
    <location>
        <begin position="37"/>
        <end position="59"/>
    </location>
</feature>
<dbReference type="InterPro" id="IPR005565">
    <property type="entry name" value="Hemolysn_activator_HlyB_C"/>
</dbReference>
<dbReference type="AlphaFoldDB" id="A0A2S5GWP2"/>
<keyword evidence="3" id="KW-0998">Cell outer membrane</keyword>
<dbReference type="OrthoDB" id="290122at2"/>
<comment type="caution">
    <text evidence="9">The sequence shown here is derived from an EMBL/GenBank/DDBJ whole genome shotgun (WGS) entry which is preliminary data.</text>
</comment>
<evidence type="ECO:0000256" key="3">
    <source>
        <dbReference type="ARBA" id="ARBA00023237"/>
    </source>
</evidence>
<protein>
    <submittedName>
        <fullName evidence="9">ShlB/FhaC/HecB family hemolysin secretion/activation protein</fullName>
    </submittedName>
</protein>
<dbReference type="InterPro" id="IPR027282">
    <property type="entry name" value="TPS"/>
</dbReference>
<dbReference type="EMBL" id="PREU01000002">
    <property type="protein sequence ID" value="PPA77500.1"/>
    <property type="molecule type" value="Genomic_DNA"/>
</dbReference>
<feature type="region of interest" description="Disordered" evidence="4">
    <location>
        <begin position="25"/>
        <end position="70"/>
    </location>
</feature>
<feature type="chain" id="PRO_5015782460" evidence="5">
    <location>
        <begin position="27"/>
        <end position="570"/>
    </location>
</feature>
<proteinExistence type="predicted"/>
<dbReference type="PANTHER" id="PTHR34597">
    <property type="entry name" value="SLR1661 PROTEIN"/>
    <property type="match status" value="1"/>
</dbReference>
<evidence type="ECO:0000256" key="4">
    <source>
        <dbReference type="SAM" id="MobiDB-lite"/>
    </source>
</evidence>
<dbReference type="Pfam" id="PF08479">
    <property type="entry name" value="POTRA_2"/>
    <property type="match status" value="1"/>
</dbReference>
<dbReference type="InterPro" id="IPR035251">
    <property type="entry name" value="ShlB_POTRA"/>
</dbReference>
<gene>
    <name evidence="9" type="ORF">C4E15_05625</name>
</gene>
<dbReference type="PROSITE" id="PS51257">
    <property type="entry name" value="PROKAR_LIPOPROTEIN"/>
    <property type="match status" value="1"/>
</dbReference>
<dbReference type="RefSeq" id="WP_104142656.1">
    <property type="nucleotide sequence ID" value="NZ_PREU01000002.1"/>
</dbReference>
<organism evidence="9 10">
    <name type="scientific">Achromobacter spanius</name>
    <dbReference type="NCBI Taxonomy" id="217203"/>
    <lineage>
        <taxon>Bacteria</taxon>
        <taxon>Pseudomonadati</taxon>
        <taxon>Pseudomonadota</taxon>
        <taxon>Betaproteobacteria</taxon>
        <taxon>Burkholderiales</taxon>
        <taxon>Alcaligenaceae</taxon>
        <taxon>Achromobacter</taxon>
    </lineage>
</organism>
<feature type="domain" description="Haemolysin activator HlyB C-terminal" evidence="6">
    <location>
        <begin position="212"/>
        <end position="530"/>
    </location>
</feature>
<feature type="domain" description="Polypeptide-transport-associated ShlB-type" evidence="7">
    <location>
        <begin position="93"/>
        <end position="154"/>
    </location>
</feature>
<dbReference type="PANTHER" id="PTHR34597:SF3">
    <property type="entry name" value="OUTER MEMBRANE TRANSPORTER CDIB"/>
    <property type="match status" value="1"/>
</dbReference>
<reference evidence="9 10" key="1">
    <citation type="submission" date="2018-02" db="EMBL/GenBank/DDBJ databases">
        <title>Draft Genome of Achromobacter spanius stain 6.</title>
        <authorList>
            <person name="Gunasekera T.S."/>
            <person name="Radwan O."/>
            <person name="Ruiz O.N."/>
        </authorList>
    </citation>
    <scope>NUCLEOTIDE SEQUENCE [LARGE SCALE GENOMIC DNA]</scope>
    <source>
        <strain evidence="9 10">6</strain>
    </source>
</reference>
<dbReference type="GO" id="GO:0098046">
    <property type="term" value="C:type V protein secretion system complex"/>
    <property type="evidence" value="ECO:0007669"/>
    <property type="project" value="TreeGrafter"/>
</dbReference>
<feature type="signal peptide" evidence="5">
    <location>
        <begin position="1"/>
        <end position="26"/>
    </location>
</feature>
<dbReference type="Proteomes" id="UP000239990">
    <property type="component" value="Unassembled WGS sequence"/>
</dbReference>
<sequence length="570" mass="61298">MNSYWCRRVAAVVLIAAGACPTEPFAQTPPEAVSRPSEIERRQEQELDAQRARSAERPDVLSPDAARSKSELHLPVESPCFVIGDLSWDDAPPPSALAGAARAVIGQCVGGQGLRGFQEYLNAWLIQDGQITARVVVPEQSLASGALTLRFLPGRISGVQDANTVGWWRTALPTGPGGELNQRDLDQALENIRRLRGQADATIDVGPGPELGDSDIILRPGTGKRWHGYVGSDNGGLDAIGKYQVNAGLTLDSPLFLYDQLSVSWNSNARWRDADSNTRAASINYSIPFGYWTAFAGASKSTYRQTVAGFDEPIVYGGTTKQLQAGVSVVPYRGTDYKGTATMAVLRKRVGSTLNDVAIEVQRRDVTGYDINVAHRHYVGRAVLDAGVGLRGTLAGLSDQPGFVYGDPDWNGRSTIALANAGLYLPFQLADQPWAYHVSWQIQHAKTPVVPSDYFTIGSRYAVRGFDGQMTLAAEDGWTLRNDLSLGLDKLLGGPGHQLYAGLDAGCVGGESARWLTGRTLVGAVAGLRGRLSIPYVDASYDLSAGWPLKKPESLKTASTVFAAAVMFEF</sequence>
<evidence type="ECO:0000259" key="7">
    <source>
        <dbReference type="Pfam" id="PF08479"/>
    </source>
</evidence>
<evidence type="ECO:0000313" key="9">
    <source>
        <dbReference type="EMBL" id="PPA77500.1"/>
    </source>
</evidence>
<evidence type="ECO:0000259" key="8">
    <source>
        <dbReference type="Pfam" id="PF17287"/>
    </source>
</evidence>
<evidence type="ECO:0000259" key="6">
    <source>
        <dbReference type="Pfam" id="PF03865"/>
    </source>
</evidence>
<dbReference type="Pfam" id="PF03865">
    <property type="entry name" value="ShlB"/>
    <property type="match status" value="1"/>
</dbReference>
<evidence type="ECO:0000313" key="10">
    <source>
        <dbReference type="Proteomes" id="UP000239990"/>
    </source>
</evidence>